<sequence length="308" mass="35685">MPLVTVRAMDGNIHTRFQFSDQAKGYLQPFIKKNLLKKALPAPDFKSSSGNAVSTRDVNRLDFFTVFPNLPTEMRIKIWRSTFNPRHLKLDLSHHFSESSVSPNDVAMKEDPQDPPATLFVNRESREQTLKYYFIVWRTDAVLPTKPYTEKPFCIYPAIDTVYIFSEWAQADIEDFMLLCTWFRHLFSSLPKGIRSFHTIEYLDDRWASQQSPNLAPAPTSPHAWTVLLPNIVRAFKGMKDLRVSIGSTLDGFTYHRGFRKWLHSTQGRATSREIVKHWLSAKFAEEDIPTVTVRSFKAPARDWLEEI</sequence>
<reference evidence="2 3" key="1">
    <citation type="submission" date="2016-05" db="EMBL/GenBank/DDBJ databases">
        <title>A degradative enzymes factory behind the ericoid mycorrhizal symbiosis.</title>
        <authorList>
            <consortium name="DOE Joint Genome Institute"/>
            <person name="Martino E."/>
            <person name="Morin E."/>
            <person name="Grelet G."/>
            <person name="Kuo A."/>
            <person name="Kohler A."/>
            <person name="Daghino S."/>
            <person name="Barry K."/>
            <person name="Choi C."/>
            <person name="Cichocki N."/>
            <person name="Clum A."/>
            <person name="Copeland A."/>
            <person name="Hainaut M."/>
            <person name="Haridas S."/>
            <person name="Labutti K."/>
            <person name="Lindquist E."/>
            <person name="Lipzen A."/>
            <person name="Khouja H.-R."/>
            <person name="Murat C."/>
            <person name="Ohm R."/>
            <person name="Olson A."/>
            <person name="Spatafora J."/>
            <person name="Veneault-Fourrey C."/>
            <person name="Henrissat B."/>
            <person name="Grigoriev I."/>
            <person name="Martin F."/>
            <person name="Perotto S."/>
        </authorList>
    </citation>
    <scope>NUCLEOTIDE SEQUENCE [LARGE SCALE GENOMIC DNA]</scope>
    <source>
        <strain evidence="2 3">UAMH 7357</strain>
    </source>
</reference>
<dbReference type="Pfam" id="PF20150">
    <property type="entry name" value="2EXR"/>
    <property type="match status" value="1"/>
</dbReference>
<dbReference type="OrthoDB" id="3530648at2759"/>
<dbReference type="InterPro" id="IPR045518">
    <property type="entry name" value="2EXR"/>
</dbReference>
<protein>
    <recommendedName>
        <fullName evidence="1">2EXR domain-containing protein</fullName>
    </recommendedName>
</protein>
<organism evidence="2 3">
    <name type="scientific">Hyaloscypha hepaticicola</name>
    <dbReference type="NCBI Taxonomy" id="2082293"/>
    <lineage>
        <taxon>Eukaryota</taxon>
        <taxon>Fungi</taxon>
        <taxon>Dikarya</taxon>
        <taxon>Ascomycota</taxon>
        <taxon>Pezizomycotina</taxon>
        <taxon>Leotiomycetes</taxon>
        <taxon>Helotiales</taxon>
        <taxon>Hyaloscyphaceae</taxon>
        <taxon>Hyaloscypha</taxon>
    </lineage>
</organism>
<gene>
    <name evidence="2" type="ORF">NA56DRAFT_657335</name>
</gene>
<dbReference type="AlphaFoldDB" id="A0A2J6QAI9"/>
<dbReference type="Proteomes" id="UP000235672">
    <property type="component" value="Unassembled WGS sequence"/>
</dbReference>
<evidence type="ECO:0000313" key="2">
    <source>
        <dbReference type="EMBL" id="PMD23277.1"/>
    </source>
</evidence>
<dbReference type="PANTHER" id="PTHR35910">
    <property type="entry name" value="2EXR DOMAIN-CONTAINING PROTEIN"/>
    <property type="match status" value="1"/>
</dbReference>
<dbReference type="EMBL" id="KZ613475">
    <property type="protein sequence ID" value="PMD23277.1"/>
    <property type="molecule type" value="Genomic_DNA"/>
</dbReference>
<name>A0A2J6QAI9_9HELO</name>
<evidence type="ECO:0000313" key="3">
    <source>
        <dbReference type="Proteomes" id="UP000235672"/>
    </source>
</evidence>
<dbReference type="PANTHER" id="PTHR35910:SF1">
    <property type="entry name" value="2EXR DOMAIN-CONTAINING PROTEIN"/>
    <property type="match status" value="1"/>
</dbReference>
<proteinExistence type="predicted"/>
<keyword evidence="3" id="KW-1185">Reference proteome</keyword>
<accession>A0A2J6QAI9</accession>
<evidence type="ECO:0000259" key="1">
    <source>
        <dbReference type="Pfam" id="PF20150"/>
    </source>
</evidence>
<feature type="domain" description="2EXR" evidence="1">
    <location>
        <begin position="64"/>
        <end position="162"/>
    </location>
</feature>